<sequence>MGKQVLDSSESGSDSDSASQSPIPKYNRANAARDAEIEALKKQVLTLKKKHEKTKSELRERDVNRAPPESEEEDDEPVDMSGFSSSTTKSSAQKIAQRQGRRNTDCYSHAPRYVTYFLMLSFDIFPVALTSFEDDLNDVHAPSDGAASDGAEGPDLGAGGDTPSSNPRLHAQQKRARSSSPDPKHSKKKKKVEDPLPQAEFVAGHAPGGSRTNLKDYTEPARKLLKRAMHTFEVRVWSRSGYPPAEVQVEWVKEIWVEVCEAAGERMELTERMSSMIRKYGPHGRSSLKDGVRPLVGPTYGFKVGDSPKTIQKSLKIHKRLLDESGFHYEDPKERTGYAKNKIIIESIRTLWFKNKSSRGVLNFESFSPISLVTLALIFTAIEFCIEEYSTGRFQQGIFDELLSKDRYETHLKDLTEWAALKPTVTTAFLQRMHDTCRASTGAALVKTTGRMTDAVRAKALAELEAMDIDGDGGDDNDSDDE</sequence>
<dbReference type="AlphaFoldDB" id="A0A8H7CET0"/>
<protein>
    <recommendedName>
        <fullName evidence="2">DUF6532 domain-containing protein</fullName>
    </recommendedName>
</protein>
<accession>A0A8H7CET0</accession>
<feature type="compositionally biased region" description="Acidic residues" evidence="1">
    <location>
        <begin position="69"/>
        <end position="78"/>
    </location>
</feature>
<dbReference type="InterPro" id="IPR045341">
    <property type="entry name" value="DUF6532"/>
</dbReference>
<name>A0A8H7CET0_9AGAR</name>
<proteinExistence type="predicted"/>
<dbReference type="Pfam" id="PF20149">
    <property type="entry name" value="DUF6532"/>
    <property type="match status" value="1"/>
</dbReference>
<reference evidence="3" key="1">
    <citation type="submission" date="2020-05" db="EMBL/GenBank/DDBJ databases">
        <title>Mycena genomes resolve the evolution of fungal bioluminescence.</title>
        <authorList>
            <person name="Tsai I.J."/>
        </authorList>
    </citation>
    <scope>NUCLEOTIDE SEQUENCE</scope>
    <source>
        <strain evidence="3">CCC161011</strain>
    </source>
</reference>
<feature type="compositionally biased region" description="Low complexity" evidence="1">
    <location>
        <begin position="79"/>
        <end position="91"/>
    </location>
</feature>
<gene>
    <name evidence="3" type="ORF">MVEN_02337500</name>
</gene>
<evidence type="ECO:0000313" key="3">
    <source>
        <dbReference type="EMBL" id="KAF7333806.1"/>
    </source>
</evidence>
<dbReference type="EMBL" id="JACAZI010000028">
    <property type="protein sequence ID" value="KAF7333806.1"/>
    <property type="molecule type" value="Genomic_DNA"/>
</dbReference>
<feature type="region of interest" description="Disordered" evidence="1">
    <location>
        <begin position="1"/>
        <end position="30"/>
    </location>
</feature>
<comment type="caution">
    <text evidence="3">The sequence shown here is derived from an EMBL/GenBank/DDBJ whole genome shotgun (WGS) entry which is preliminary data.</text>
</comment>
<dbReference type="Proteomes" id="UP000620124">
    <property type="component" value="Unassembled WGS sequence"/>
</dbReference>
<evidence type="ECO:0000256" key="1">
    <source>
        <dbReference type="SAM" id="MobiDB-lite"/>
    </source>
</evidence>
<feature type="compositionally biased region" description="Low complexity" evidence="1">
    <location>
        <begin position="7"/>
        <end position="21"/>
    </location>
</feature>
<organism evidence="3 4">
    <name type="scientific">Mycena venus</name>
    <dbReference type="NCBI Taxonomy" id="2733690"/>
    <lineage>
        <taxon>Eukaryota</taxon>
        <taxon>Fungi</taxon>
        <taxon>Dikarya</taxon>
        <taxon>Basidiomycota</taxon>
        <taxon>Agaricomycotina</taxon>
        <taxon>Agaricomycetes</taxon>
        <taxon>Agaricomycetidae</taxon>
        <taxon>Agaricales</taxon>
        <taxon>Marasmiineae</taxon>
        <taxon>Mycenaceae</taxon>
        <taxon>Mycena</taxon>
    </lineage>
</organism>
<feature type="region of interest" description="Disordered" evidence="1">
    <location>
        <begin position="140"/>
        <end position="215"/>
    </location>
</feature>
<feature type="domain" description="DUF6532" evidence="2">
    <location>
        <begin position="227"/>
        <end position="418"/>
    </location>
</feature>
<evidence type="ECO:0000313" key="4">
    <source>
        <dbReference type="Proteomes" id="UP000620124"/>
    </source>
</evidence>
<feature type="region of interest" description="Disordered" evidence="1">
    <location>
        <begin position="46"/>
        <end position="103"/>
    </location>
</feature>
<evidence type="ECO:0000259" key="2">
    <source>
        <dbReference type="Pfam" id="PF20149"/>
    </source>
</evidence>
<feature type="compositionally biased region" description="Basic and acidic residues" evidence="1">
    <location>
        <begin position="54"/>
        <end position="64"/>
    </location>
</feature>
<dbReference type="OrthoDB" id="3244572at2759"/>
<keyword evidence="4" id="KW-1185">Reference proteome</keyword>